<evidence type="ECO:0000256" key="1">
    <source>
        <dbReference type="SAM" id="MobiDB-lite"/>
    </source>
</evidence>
<evidence type="ECO:0000256" key="2">
    <source>
        <dbReference type="SAM" id="SignalP"/>
    </source>
</evidence>
<keyword evidence="4" id="KW-1185">Reference proteome</keyword>
<evidence type="ECO:0000313" key="4">
    <source>
        <dbReference type="Proteomes" id="UP000191285"/>
    </source>
</evidence>
<gene>
    <name evidence="3" type="ORF">PENSTE_c007G05519</name>
</gene>
<protein>
    <recommendedName>
        <fullName evidence="5">GPI anchored protein</fullName>
    </recommendedName>
</protein>
<dbReference type="EMBL" id="MLKD01000007">
    <property type="protein sequence ID" value="OQE24489.1"/>
    <property type="molecule type" value="Genomic_DNA"/>
</dbReference>
<organism evidence="3 4">
    <name type="scientific">Penicillium steckii</name>
    <dbReference type="NCBI Taxonomy" id="303698"/>
    <lineage>
        <taxon>Eukaryota</taxon>
        <taxon>Fungi</taxon>
        <taxon>Dikarya</taxon>
        <taxon>Ascomycota</taxon>
        <taxon>Pezizomycotina</taxon>
        <taxon>Eurotiomycetes</taxon>
        <taxon>Eurotiomycetidae</taxon>
        <taxon>Eurotiales</taxon>
        <taxon>Aspergillaceae</taxon>
        <taxon>Penicillium</taxon>
    </lineage>
</organism>
<feature type="signal peptide" evidence="2">
    <location>
        <begin position="1"/>
        <end position="17"/>
    </location>
</feature>
<feature type="chain" id="PRO_5013365706" description="GPI anchored protein" evidence="2">
    <location>
        <begin position="18"/>
        <end position="206"/>
    </location>
</feature>
<dbReference type="OrthoDB" id="4369322at2759"/>
<feature type="compositionally biased region" description="Low complexity" evidence="1">
    <location>
        <begin position="85"/>
        <end position="184"/>
    </location>
</feature>
<dbReference type="Proteomes" id="UP000191285">
    <property type="component" value="Unassembled WGS sequence"/>
</dbReference>
<reference evidence="4" key="1">
    <citation type="journal article" date="2017" name="Nat. Microbiol.">
        <title>Global analysis of biosynthetic gene clusters reveals vast potential of secondary metabolite production in Penicillium species.</title>
        <authorList>
            <person name="Nielsen J.C."/>
            <person name="Grijseels S."/>
            <person name="Prigent S."/>
            <person name="Ji B."/>
            <person name="Dainat J."/>
            <person name="Nielsen K.F."/>
            <person name="Frisvad J.C."/>
            <person name="Workman M."/>
            <person name="Nielsen J."/>
        </authorList>
    </citation>
    <scope>NUCLEOTIDE SEQUENCE [LARGE SCALE GENOMIC DNA]</scope>
    <source>
        <strain evidence="4">IBT 24891</strain>
    </source>
</reference>
<evidence type="ECO:0000313" key="3">
    <source>
        <dbReference type="EMBL" id="OQE24489.1"/>
    </source>
</evidence>
<feature type="region of interest" description="Disordered" evidence="1">
    <location>
        <begin position="84"/>
        <end position="184"/>
    </location>
</feature>
<dbReference type="AlphaFoldDB" id="A0A1V6TF83"/>
<evidence type="ECO:0008006" key="5">
    <source>
        <dbReference type="Google" id="ProtNLM"/>
    </source>
</evidence>
<proteinExistence type="predicted"/>
<keyword evidence="2" id="KW-0732">Signal</keyword>
<sequence length="206" mass="19804">MHSKAFTALLFAGLAAAAPQATDSDNSVVTDIPSNVQSELYSALPTSVQQELATNLGALPSIWSQYATNTEWQSSLPSDAQSWISGAKSSLSGSESGSDSTATATGDGSSTILTGSSATATETGSSATATSSGTVTSTVATTTASATVTSGSQTGSQTASSSGASSSADATETEGETSTGGAPAPTGNLAMGLAGAAGVLGVAFVL</sequence>
<name>A0A1V6TF83_9EURO</name>
<comment type="caution">
    <text evidence="3">The sequence shown here is derived from an EMBL/GenBank/DDBJ whole genome shotgun (WGS) entry which is preliminary data.</text>
</comment>
<accession>A0A1V6TF83</accession>